<name>D7M4C0_ARALL</name>
<proteinExistence type="predicted"/>
<accession>D7M4C0</accession>
<keyword evidence="2" id="KW-1185">Reference proteome</keyword>
<sequence length="51" mass="5918">MVPTPNKYKSAHLGRFRHGTAFAVTVKKNRQLIKFSTRQHTRPLFLFSSES</sequence>
<dbReference type="HOGENOM" id="CLU_3109150_0_0_1"/>
<reference evidence="2" key="1">
    <citation type="journal article" date="2011" name="Nat. Genet.">
        <title>The Arabidopsis lyrata genome sequence and the basis of rapid genome size change.</title>
        <authorList>
            <person name="Hu T.T."/>
            <person name="Pattyn P."/>
            <person name="Bakker E.G."/>
            <person name="Cao J."/>
            <person name="Cheng J.-F."/>
            <person name="Clark R.M."/>
            <person name="Fahlgren N."/>
            <person name="Fawcett J.A."/>
            <person name="Grimwood J."/>
            <person name="Gundlach H."/>
            <person name="Haberer G."/>
            <person name="Hollister J.D."/>
            <person name="Ossowski S."/>
            <person name="Ottilar R.P."/>
            <person name="Salamov A.A."/>
            <person name="Schneeberger K."/>
            <person name="Spannagl M."/>
            <person name="Wang X."/>
            <person name="Yang L."/>
            <person name="Nasrallah M.E."/>
            <person name="Bergelson J."/>
            <person name="Carrington J.C."/>
            <person name="Gaut B.S."/>
            <person name="Schmutz J."/>
            <person name="Mayer K.F.X."/>
            <person name="Van de Peer Y."/>
            <person name="Grigoriev I.V."/>
            <person name="Nordborg M."/>
            <person name="Weigel D."/>
            <person name="Guo Y.-L."/>
        </authorList>
    </citation>
    <scope>NUCLEOTIDE SEQUENCE [LARGE SCALE GENOMIC DNA]</scope>
    <source>
        <strain evidence="2">cv. MN47</strain>
    </source>
</reference>
<dbReference type="EMBL" id="GL348718">
    <property type="protein sequence ID" value="EFH47752.1"/>
    <property type="molecule type" value="Genomic_DNA"/>
</dbReference>
<protein>
    <submittedName>
        <fullName evidence="1">Predicted protein</fullName>
    </submittedName>
</protein>
<dbReference type="Proteomes" id="UP000008694">
    <property type="component" value="Unassembled WGS sequence"/>
</dbReference>
<evidence type="ECO:0000313" key="2">
    <source>
        <dbReference type="Proteomes" id="UP000008694"/>
    </source>
</evidence>
<dbReference type="AlphaFoldDB" id="D7M4C0"/>
<evidence type="ECO:0000313" key="1">
    <source>
        <dbReference type="EMBL" id="EFH47752.1"/>
    </source>
</evidence>
<organism evidence="2">
    <name type="scientific">Arabidopsis lyrata subsp. lyrata</name>
    <name type="common">Lyre-leaved rock-cress</name>
    <dbReference type="NCBI Taxonomy" id="81972"/>
    <lineage>
        <taxon>Eukaryota</taxon>
        <taxon>Viridiplantae</taxon>
        <taxon>Streptophyta</taxon>
        <taxon>Embryophyta</taxon>
        <taxon>Tracheophyta</taxon>
        <taxon>Spermatophyta</taxon>
        <taxon>Magnoliopsida</taxon>
        <taxon>eudicotyledons</taxon>
        <taxon>Gunneridae</taxon>
        <taxon>Pentapetalae</taxon>
        <taxon>rosids</taxon>
        <taxon>malvids</taxon>
        <taxon>Brassicales</taxon>
        <taxon>Brassicaceae</taxon>
        <taxon>Camelineae</taxon>
        <taxon>Arabidopsis</taxon>
    </lineage>
</organism>
<gene>
    <name evidence="1" type="ORF">ARALYDRAFT_909141</name>
</gene>
<dbReference type="Gramene" id="scaffold_601198.1">
    <property type="protein sequence ID" value="scaffold_601198.1"/>
    <property type="gene ID" value="scaffold_601198.1"/>
</dbReference>